<gene>
    <name evidence="2" type="ORF">TPA0910_60250</name>
</gene>
<feature type="domain" description="DUF397" evidence="1">
    <location>
        <begin position="5"/>
        <end position="55"/>
    </location>
</feature>
<proteinExistence type="predicted"/>
<dbReference type="Proteomes" id="UP001054854">
    <property type="component" value="Unassembled WGS sequence"/>
</dbReference>
<comment type="caution">
    <text evidence="2">The sequence shown here is derived from an EMBL/GenBank/DDBJ whole genome shotgun (WGS) entry which is preliminary data.</text>
</comment>
<protein>
    <recommendedName>
        <fullName evidence="1">DUF397 domain-containing protein</fullName>
    </recommendedName>
</protein>
<reference evidence="2" key="1">
    <citation type="submission" date="2024-05" db="EMBL/GenBank/DDBJ databases">
        <title>Whole genome shotgun sequence of Streptomyces hygroscopicus NBRC 113678.</title>
        <authorList>
            <person name="Komaki H."/>
            <person name="Tamura T."/>
        </authorList>
    </citation>
    <scope>NUCLEOTIDE SEQUENCE</scope>
    <source>
        <strain evidence="2">N11-34</strain>
    </source>
</reference>
<evidence type="ECO:0000313" key="3">
    <source>
        <dbReference type="Proteomes" id="UP001054854"/>
    </source>
</evidence>
<keyword evidence="3" id="KW-1185">Reference proteome</keyword>
<dbReference type="Pfam" id="PF04149">
    <property type="entry name" value="DUF397"/>
    <property type="match status" value="1"/>
</dbReference>
<dbReference type="RefSeq" id="WP_236258676.1">
    <property type="nucleotide sequence ID" value="NZ_BNEK01000005.1"/>
</dbReference>
<sequence length="65" mass="7099">MYEYTWQRSSFCSGGGNNCLEVAARGGDIAIRESSEPEAIVSTDRTVLRAFVLAVMDGKFDHLLG</sequence>
<organism evidence="2 3">
    <name type="scientific">Streptomyces hygroscopicus</name>
    <dbReference type="NCBI Taxonomy" id="1912"/>
    <lineage>
        <taxon>Bacteria</taxon>
        <taxon>Bacillati</taxon>
        <taxon>Actinomycetota</taxon>
        <taxon>Actinomycetes</taxon>
        <taxon>Kitasatosporales</taxon>
        <taxon>Streptomycetaceae</taxon>
        <taxon>Streptomyces</taxon>
        <taxon>Streptomyces violaceusniger group</taxon>
    </lineage>
</organism>
<evidence type="ECO:0000259" key="1">
    <source>
        <dbReference type="Pfam" id="PF04149"/>
    </source>
</evidence>
<dbReference type="EMBL" id="BNEK01000005">
    <property type="protein sequence ID" value="GHJ31592.1"/>
    <property type="molecule type" value="Genomic_DNA"/>
</dbReference>
<dbReference type="InterPro" id="IPR007278">
    <property type="entry name" value="DUF397"/>
</dbReference>
<name>A0ABQ3U7K6_STRHY</name>
<accession>A0ABQ3U7K6</accession>
<evidence type="ECO:0000313" key="2">
    <source>
        <dbReference type="EMBL" id="GHJ31592.1"/>
    </source>
</evidence>